<evidence type="ECO:0000259" key="5">
    <source>
        <dbReference type="Pfam" id="PF04073"/>
    </source>
</evidence>
<dbReference type="GO" id="GO:0016829">
    <property type="term" value="F:lyase activity"/>
    <property type="evidence" value="ECO:0007669"/>
    <property type="project" value="UniProtKB-KW"/>
</dbReference>
<comment type="caution">
    <text evidence="6">The sequence shown here is derived from an EMBL/GenBank/DDBJ whole genome shotgun (WGS) entry which is preliminary data.</text>
</comment>
<evidence type="ECO:0000256" key="3">
    <source>
        <dbReference type="ARBA" id="ARBA00023239"/>
    </source>
</evidence>
<keyword evidence="3 4" id="KW-0456">Lyase</keyword>
<dbReference type="EMBL" id="DVNB01000077">
    <property type="protein sequence ID" value="HIU57610.1"/>
    <property type="molecule type" value="Genomic_DNA"/>
</dbReference>
<dbReference type="GO" id="GO:0002161">
    <property type="term" value="F:aminoacyl-tRNA deacylase activity"/>
    <property type="evidence" value="ECO:0007669"/>
    <property type="project" value="InterPro"/>
</dbReference>
<dbReference type="Proteomes" id="UP000824109">
    <property type="component" value="Unassembled WGS sequence"/>
</dbReference>
<dbReference type="InterPro" id="IPR004369">
    <property type="entry name" value="Prolyl-tRNA_editing_YbaK/EbsC"/>
</dbReference>
<evidence type="ECO:0000313" key="6">
    <source>
        <dbReference type="EMBL" id="HIU57610.1"/>
    </source>
</evidence>
<dbReference type="PIRSF" id="PIRSF006181">
    <property type="entry name" value="EbsC_YbaK"/>
    <property type="match status" value="1"/>
</dbReference>
<evidence type="ECO:0000256" key="2">
    <source>
        <dbReference type="ARBA" id="ARBA00022917"/>
    </source>
</evidence>
<dbReference type="SUPFAM" id="SSF55826">
    <property type="entry name" value="YbaK/ProRS associated domain"/>
    <property type="match status" value="1"/>
</dbReference>
<proteinExistence type="inferred from homology"/>
<keyword evidence="2 4" id="KW-0648">Protein biosynthesis</keyword>
<dbReference type="InterPro" id="IPR007214">
    <property type="entry name" value="YbaK/aa-tRNA-synth-assoc-dom"/>
</dbReference>
<feature type="domain" description="YbaK/aminoacyl-tRNA synthetase-associated" evidence="5">
    <location>
        <begin position="38"/>
        <end position="151"/>
    </location>
</feature>
<evidence type="ECO:0000313" key="7">
    <source>
        <dbReference type="Proteomes" id="UP000824109"/>
    </source>
</evidence>
<reference evidence="6" key="1">
    <citation type="submission" date="2020-10" db="EMBL/GenBank/DDBJ databases">
        <authorList>
            <person name="Gilroy R."/>
        </authorList>
    </citation>
    <scope>NUCLEOTIDE SEQUENCE</scope>
    <source>
        <strain evidence="6">USAMLcec3-3695</strain>
    </source>
</reference>
<dbReference type="PANTHER" id="PTHR30411">
    <property type="entry name" value="CYTOPLASMIC PROTEIN"/>
    <property type="match status" value="1"/>
</dbReference>
<dbReference type="AlphaFoldDB" id="A0A9D1MC27"/>
<name>A0A9D1MC27_9FIRM</name>
<dbReference type="Gene3D" id="3.90.960.10">
    <property type="entry name" value="YbaK/aminoacyl-tRNA synthetase-associated domain"/>
    <property type="match status" value="1"/>
</dbReference>
<dbReference type="PANTHER" id="PTHR30411:SF0">
    <property type="entry name" value="CYS-TRNA(PRO)_CYS-TRNA(CYS) DEACYLASE YBAK"/>
    <property type="match status" value="1"/>
</dbReference>
<protein>
    <recommendedName>
        <fullName evidence="4">Cys-tRNA(Pro)/Cys-tRNA(Cys) deacylase</fullName>
        <ecNumber evidence="4">4.2.-.-</ecNumber>
    </recommendedName>
</protein>
<dbReference type="Pfam" id="PF04073">
    <property type="entry name" value="tRNA_edit"/>
    <property type="match status" value="1"/>
</dbReference>
<dbReference type="GO" id="GO:0006412">
    <property type="term" value="P:translation"/>
    <property type="evidence" value="ECO:0007669"/>
    <property type="project" value="UniProtKB-KW"/>
</dbReference>
<sequence length="163" mass="17650">MAKKKPVITNAMRLLKAAKIPFEEVEYEAEEVGEDFGERIAALTGIPPEMSFKTLVIRGERTGIMVACIPVKNEVDLKKIAKAAGDKKAEMIHVKELLGLTGYIRGGVSPIGMKKHYPTFVDESAKGLDKIAVSGGVCGVTLIMAPEDLKKATECVFCDIVKN</sequence>
<organism evidence="6 7">
    <name type="scientific">Candidatus Ornithomonoglobus merdipullorum</name>
    <dbReference type="NCBI Taxonomy" id="2840895"/>
    <lineage>
        <taxon>Bacteria</taxon>
        <taxon>Bacillati</taxon>
        <taxon>Bacillota</taxon>
        <taxon>Clostridia</taxon>
        <taxon>Candidatus Ornithomonoglobus</taxon>
    </lineage>
</organism>
<dbReference type="InterPro" id="IPR036754">
    <property type="entry name" value="YbaK/aa-tRNA-synt-asso_dom_sf"/>
</dbReference>
<evidence type="ECO:0000256" key="1">
    <source>
        <dbReference type="ARBA" id="ARBA00009798"/>
    </source>
</evidence>
<evidence type="ECO:0000256" key="4">
    <source>
        <dbReference type="PIRNR" id="PIRNR006181"/>
    </source>
</evidence>
<comment type="similarity">
    <text evidence="1 4">Belongs to the prolyl-tRNA editing family. YbaK/EbsC subfamily.</text>
</comment>
<dbReference type="CDD" id="cd00002">
    <property type="entry name" value="YbaK_deacylase"/>
    <property type="match status" value="1"/>
</dbReference>
<dbReference type="NCBIfam" id="TIGR00011">
    <property type="entry name" value="YbaK_EbsC"/>
    <property type="match status" value="1"/>
</dbReference>
<accession>A0A9D1MC27</accession>
<gene>
    <name evidence="6" type="primary">ybaK</name>
    <name evidence="6" type="ORF">IAA61_07335</name>
</gene>
<reference evidence="6" key="2">
    <citation type="journal article" date="2021" name="PeerJ">
        <title>Extensive microbial diversity within the chicken gut microbiome revealed by metagenomics and culture.</title>
        <authorList>
            <person name="Gilroy R."/>
            <person name="Ravi A."/>
            <person name="Getino M."/>
            <person name="Pursley I."/>
            <person name="Horton D.L."/>
            <person name="Alikhan N.F."/>
            <person name="Baker D."/>
            <person name="Gharbi K."/>
            <person name="Hall N."/>
            <person name="Watson M."/>
            <person name="Adriaenssens E.M."/>
            <person name="Foster-Nyarko E."/>
            <person name="Jarju S."/>
            <person name="Secka A."/>
            <person name="Antonio M."/>
            <person name="Oren A."/>
            <person name="Chaudhuri R.R."/>
            <person name="La Ragione R."/>
            <person name="Hildebrand F."/>
            <person name="Pallen M.J."/>
        </authorList>
    </citation>
    <scope>NUCLEOTIDE SEQUENCE</scope>
    <source>
        <strain evidence="6">USAMLcec3-3695</strain>
    </source>
</reference>
<dbReference type="EC" id="4.2.-.-" evidence="4"/>